<proteinExistence type="predicted"/>
<comment type="caution">
    <text evidence="1">The sequence shown here is derived from an EMBL/GenBank/DDBJ whole genome shotgun (WGS) entry which is preliminary data.</text>
</comment>
<sequence length="49" mass="5819">MENNSKKFTVVFLICVVLSIAFSYYNFVIKKNFEIFTDEETFNEALLEE</sequence>
<accession>A0A0G1T1Y4</accession>
<gene>
    <name evidence="1" type="ORF">UY01_C0003G0014</name>
</gene>
<evidence type="ECO:0000313" key="1">
    <source>
        <dbReference type="EMBL" id="KKU75831.1"/>
    </source>
</evidence>
<evidence type="ECO:0000313" key="2">
    <source>
        <dbReference type="Proteomes" id="UP000034879"/>
    </source>
</evidence>
<reference evidence="1 2" key="1">
    <citation type="journal article" date="2015" name="Nature">
        <title>rRNA introns, odd ribosomes, and small enigmatic genomes across a large radiation of phyla.</title>
        <authorList>
            <person name="Brown C.T."/>
            <person name="Hug L.A."/>
            <person name="Thomas B.C."/>
            <person name="Sharon I."/>
            <person name="Castelle C.J."/>
            <person name="Singh A."/>
            <person name="Wilkins M.J."/>
            <person name="Williams K.H."/>
            <person name="Banfield J.F."/>
        </authorList>
    </citation>
    <scope>NUCLEOTIDE SEQUENCE [LARGE SCALE GENOMIC DNA]</scope>
</reference>
<dbReference type="AlphaFoldDB" id="A0A0G1T1Y4"/>
<dbReference type="EMBL" id="LCOJ01000003">
    <property type="protein sequence ID" value="KKU75831.1"/>
    <property type="molecule type" value="Genomic_DNA"/>
</dbReference>
<dbReference type="Proteomes" id="UP000034879">
    <property type="component" value="Unassembled WGS sequence"/>
</dbReference>
<organism evidence="1 2">
    <name type="scientific">Candidatus Nomurabacteria bacterium GW2011_GWB1_47_6</name>
    <dbReference type="NCBI Taxonomy" id="1618749"/>
    <lineage>
        <taxon>Bacteria</taxon>
        <taxon>Candidatus Nomuraibacteriota</taxon>
    </lineage>
</organism>
<protein>
    <submittedName>
        <fullName evidence="1">Uncharacterized protein</fullName>
    </submittedName>
</protein>
<name>A0A0G1T1Y4_9BACT</name>